<dbReference type="EMBL" id="JAENGY010000004">
    <property type="protein sequence ID" value="KAG6977545.1"/>
    <property type="molecule type" value="Genomic_DNA"/>
</dbReference>
<name>A0A8J5JED2_9STRA</name>
<organism evidence="2 3">
    <name type="scientific">Phytophthora aleatoria</name>
    <dbReference type="NCBI Taxonomy" id="2496075"/>
    <lineage>
        <taxon>Eukaryota</taxon>
        <taxon>Sar</taxon>
        <taxon>Stramenopiles</taxon>
        <taxon>Oomycota</taxon>
        <taxon>Peronosporomycetes</taxon>
        <taxon>Peronosporales</taxon>
        <taxon>Peronosporaceae</taxon>
        <taxon>Phytophthora</taxon>
    </lineage>
</organism>
<evidence type="ECO:0000313" key="3">
    <source>
        <dbReference type="Proteomes" id="UP000709295"/>
    </source>
</evidence>
<dbReference type="AlphaFoldDB" id="A0A8J5JED2"/>
<gene>
    <name evidence="2" type="ORF">JG688_00000270</name>
</gene>
<keyword evidence="3" id="KW-1185">Reference proteome</keyword>
<feature type="chain" id="PRO_5035265755" evidence="1">
    <location>
        <begin position="26"/>
        <end position="152"/>
    </location>
</feature>
<reference evidence="2" key="1">
    <citation type="submission" date="2021-01" db="EMBL/GenBank/DDBJ databases">
        <title>Phytophthora aleatoria, a newly-described species from Pinus radiata is distinct from Phytophthora cactorum isolates based on comparative genomics.</title>
        <authorList>
            <person name="Mcdougal R."/>
            <person name="Panda P."/>
            <person name="Williams N."/>
            <person name="Studholme D.J."/>
        </authorList>
    </citation>
    <scope>NUCLEOTIDE SEQUENCE</scope>
    <source>
        <strain evidence="2">NZFS 4037</strain>
    </source>
</reference>
<sequence length="152" mass="17260">MKLGKPLWVNMFDLLLLSICQLSEPSWYQFDGATHQTEEYLDVRMAFSTGRDMQNVHLLAIPMGKRARTAPHYTELVLGWSWCGREQVRIPPLNLAVGGFVDALKRVGFRSLLSVEILFTRTDESVRSAIGQCSTYRGAFSPSEKLRPRRVA</sequence>
<protein>
    <submittedName>
        <fullName evidence="2">Uncharacterized protein</fullName>
    </submittedName>
</protein>
<evidence type="ECO:0000256" key="1">
    <source>
        <dbReference type="SAM" id="SignalP"/>
    </source>
</evidence>
<keyword evidence="1" id="KW-0732">Signal</keyword>
<comment type="caution">
    <text evidence="2">The sequence shown here is derived from an EMBL/GenBank/DDBJ whole genome shotgun (WGS) entry which is preliminary data.</text>
</comment>
<feature type="signal peptide" evidence="1">
    <location>
        <begin position="1"/>
        <end position="25"/>
    </location>
</feature>
<proteinExistence type="predicted"/>
<dbReference type="Proteomes" id="UP000709295">
    <property type="component" value="Unassembled WGS sequence"/>
</dbReference>
<evidence type="ECO:0000313" key="2">
    <source>
        <dbReference type="EMBL" id="KAG6977545.1"/>
    </source>
</evidence>
<accession>A0A8J5JED2</accession>